<feature type="compositionally biased region" description="Basic and acidic residues" evidence="10">
    <location>
        <begin position="898"/>
        <end position="924"/>
    </location>
</feature>
<reference evidence="13" key="1">
    <citation type="submission" date="2020-08" db="EMBL/GenBank/DDBJ databases">
        <title>Chromosome-level assembly of Southern catfish (Silurus meridionalis) provides insights into visual adaptation to the nocturnal and benthic lifestyles.</title>
        <authorList>
            <person name="Zhang Y."/>
            <person name="Wang D."/>
            <person name="Peng Z."/>
        </authorList>
    </citation>
    <scope>NUCLEOTIDE SEQUENCE</scope>
    <source>
        <strain evidence="13">SWU-2019-XX</strain>
        <tissue evidence="13">Muscle</tissue>
    </source>
</reference>
<gene>
    <name evidence="13" type="ORF">HF521_005059</name>
</gene>
<evidence type="ECO:0000259" key="11">
    <source>
        <dbReference type="PROSITE" id="PS50835"/>
    </source>
</evidence>
<keyword evidence="14" id="KW-1185">Reference proteome</keyword>
<comment type="similarity">
    <text evidence="1">Belongs to the protein kinase superfamily. Alpha-type protein kinase family. ALPK subfamily.</text>
</comment>
<comment type="catalytic activity">
    <reaction evidence="9">
        <text>L-seryl-[protein] + ATP = O-phospho-L-seryl-[protein] + ADP + H(+)</text>
        <dbReference type="Rhea" id="RHEA:17989"/>
        <dbReference type="Rhea" id="RHEA-COMP:9863"/>
        <dbReference type="Rhea" id="RHEA-COMP:11604"/>
        <dbReference type="ChEBI" id="CHEBI:15378"/>
        <dbReference type="ChEBI" id="CHEBI:29999"/>
        <dbReference type="ChEBI" id="CHEBI:30616"/>
        <dbReference type="ChEBI" id="CHEBI:83421"/>
        <dbReference type="ChEBI" id="CHEBI:456216"/>
        <dbReference type="EC" id="2.7.11.1"/>
    </reaction>
</comment>
<evidence type="ECO:0000256" key="5">
    <source>
        <dbReference type="ARBA" id="ARBA00022777"/>
    </source>
</evidence>
<evidence type="ECO:0000256" key="8">
    <source>
        <dbReference type="ARBA" id="ARBA00047899"/>
    </source>
</evidence>
<feature type="compositionally biased region" description="Polar residues" evidence="10">
    <location>
        <begin position="57"/>
        <end position="80"/>
    </location>
</feature>
<comment type="catalytic activity">
    <reaction evidence="8">
        <text>L-threonyl-[protein] + ATP = O-phospho-L-threonyl-[protein] + ADP + H(+)</text>
        <dbReference type="Rhea" id="RHEA:46608"/>
        <dbReference type="Rhea" id="RHEA-COMP:11060"/>
        <dbReference type="Rhea" id="RHEA-COMP:11605"/>
        <dbReference type="ChEBI" id="CHEBI:15378"/>
        <dbReference type="ChEBI" id="CHEBI:30013"/>
        <dbReference type="ChEBI" id="CHEBI:30616"/>
        <dbReference type="ChEBI" id="CHEBI:61977"/>
        <dbReference type="ChEBI" id="CHEBI:456216"/>
        <dbReference type="EC" id="2.7.11.1"/>
    </reaction>
</comment>
<evidence type="ECO:0000256" key="6">
    <source>
        <dbReference type="ARBA" id="ARBA00023157"/>
    </source>
</evidence>
<feature type="domain" description="Alpha-type protein kinase" evidence="12">
    <location>
        <begin position="1112"/>
        <end position="1375"/>
    </location>
</feature>
<dbReference type="PANTHER" id="PTHR47091:SF2">
    <property type="entry name" value="ALPHA-PROTEIN KINASE 2"/>
    <property type="match status" value="1"/>
</dbReference>
<evidence type="ECO:0000256" key="1">
    <source>
        <dbReference type="ARBA" id="ARBA00008651"/>
    </source>
</evidence>
<keyword evidence="5" id="KW-0418">Kinase</keyword>
<evidence type="ECO:0000256" key="2">
    <source>
        <dbReference type="ARBA" id="ARBA00012513"/>
    </source>
</evidence>
<evidence type="ECO:0000256" key="10">
    <source>
        <dbReference type="SAM" id="MobiDB-lite"/>
    </source>
</evidence>
<evidence type="ECO:0000256" key="7">
    <source>
        <dbReference type="ARBA" id="ARBA00023319"/>
    </source>
</evidence>
<feature type="compositionally biased region" description="Basic and acidic residues" evidence="10">
    <location>
        <begin position="866"/>
        <end position="880"/>
    </location>
</feature>
<feature type="domain" description="Ig-like" evidence="11">
    <location>
        <begin position="983"/>
        <end position="1076"/>
    </location>
</feature>
<evidence type="ECO:0000313" key="14">
    <source>
        <dbReference type="Proteomes" id="UP000606274"/>
    </source>
</evidence>
<keyword evidence="3" id="KW-0723">Serine/threonine-protein kinase</keyword>
<proteinExistence type="inferred from homology"/>
<evidence type="ECO:0000313" key="13">
    <source>
        <dbReference type="EMBL" id="KAF7696641.1"/>
    </source>
</evidence>
<name>A0A8T0AVE3_SILME</name>
<dbReference type="InterPro" id="IPR013783">
    <property type="entry name" value="Ig-like_fold"/>
</dbReference>
<dbReference type="GO" id="GO:0005524">
    <property type="term" value="F:ATP binding"/>
    <property type="evidence" value="ECO:0007669"/>
    <property type="project" value="InterPro"/>
</dbReference>
<dbReference type="Gene3D" id="3.20.200.10">
    <property type="entry name" value="MHCK/EF2 kinase"/>
    <property type="match status" value="1"/>
</dbReference>
<evidence type="ECO:0000256" key="4">
    <source>
        <dbReference type="ARBA" id="ARBA00022679"/>
    </source>
</evidence>
<keyword evidence="7" id="KW-0393">Immunoglobulin domain</keyword>
<dbReference type="InterPro" id="IPR036179">
    <property type="entry name" value="Ig-like_dom_sf"/>
</dbReference>
<accession>A0A8T0AVE3</accession>
<comment type="caution">
    <text evidence="13">The sequence shown here is derived from an EMBL/GenBank/DDBJ whole genome shotgun (WGS) entry which is preliminary data.</text>
</comment>
<evidence type="ECO:0000256" key="3">
    <source>
        <dbReference type="ARBA" id="ARBA00022527"/>
    </source>
</evidence>
<sequence>MSQGIDGNEGIVELPENVGVDGNMPSIHTEGHQGASVNLIDHMTSKNEEAEVPKNRQCGNTVPTNIQTLDESPSLEPTSDTTTIDVIPNSEFHPDRISKTVYNADTYTNYFVDEAVQHIDPQIKVIAVEAADDVPKMTNILQKNVCHMGFEVHDKNLRSDSEIGSILEDTVQRTDSEIHGILEDTVQTTTSEAGGMLQDTSSAFETDTLKSTDSEMSGILEDTVQSIKSKTGIIVKDTIQSTDSEISFLEEQKINSTCGGILDDASGLLLQPFPICSSELNNNNTLETDNNNAMSDILTDYSTANLVENDVTQMSPTVRLKTDMESASCILEDLISDMVVDQTTENNSEVCLLISSFPHTPILMPSKTEEGTESVDSEVKQMTYTCDVSNELWVDALDEWGDPSTSCLSLASSDSTRTSKMGAQTGALELPTIERWSSTDSWASALSDWIQLTSVLPEDSPTMRSSESQHQFSKTIKDMTEEKTTTLESSLKSGDANSEGQMMIKNSNDLSADQPFVHSGSVEREKKLYILHLDINRTQDLSEDMEGETWSGLQEGAEDPQKDCTEGKLKNKSPCVLKQDSDVLREVRDEAAFEKESEKNHGALSFSCYSIKSEVHSLESYEAAQFGDLKGGGSCVLAGVDFIMPLTPITIGTSFLALKEDPGESRTSIKSSRAGISDEIRLDVTQRTSGKCTSESSDKQVCDLKDQGSSSSSCEDAKYGTEDSDVSSELQKVILPGERLMICEEKHVAYVTLDVDDILSFKNLPENESALKPVSCEGCERVGKMPHKTKTSFENNMRSNKHKDKSGSNQQIGAQTKRRENMRIESNVQESGGGEEGKVTMIETVVITEKVPSRAQGKKKKKHGVRKVENEPRLEADNRAMPKNAKSKTETPTTQTSRVREKLAKYEGKETSGNESVSEEKTKLSAETPSKCLSDAADDDIIKRRRITGDKPGSVSIRTRPQLPAIFQQKKKEDVVQVKVQAPKEVSRVLSEIEAAPVVDDPQSITLWCRFSSIKDDSSIMWVKEGATLHEEKRKVGDDARVSLSLLKACSKDLGFYHCTLISPLGSVSTSDYHLTSEVLMELVIPNHDTPDEHKVIDGEEEDVSCAPLLFKDNILTDQYFGEKQHSSILTEKAHFGEGMHRKAFRTMMRTGMTPLFDPGHACVLKVHSSIDYGTQNDEEVIQKNYNLAVEECYVQNTAREYIKAYTDVARSAESFGEVPEIIPIFLVHRPSNAVPYATLEEELIGDFVKYSVKDGKEINLMKRDSEAGQKCCAFQHWVYTQTDGNLLVTDMQGVGMKLTDVGIATCKKGLKLFISVIVSASCSASRPCSPNPNKQLYPKPKRNLLAGKSLSDLLSRANAERTPDFRADFCAEML</sequence>
<dbReference type="Proteomes" id="UP000606274">
    <property type="component" value="Unassembled WGS sequence"/>
</dbReference>
<dbReference type="SUPFAM" id="SSF56112">
    <property type="entry name" value="Protein kinase-like (PK-like)"/>
    <property type="match status" value="1"/>
</dbReference>
<dbReference type="PROSITE" id="PS51158">
    <property type="entry name" value="ALPHA_KINASE"/>
    <property type="match status" value="1"/>
</dbReference>
<dbReference type="Gene3D" id="2.60.40.10">
    <property type="entry name" value="Immunoglobulins"/>
    <property type="match status" value="1"/>
</dbReference>
<feature type="region of interest" description="Disordered" evidence="10">
    <location>
        <begin position="790"/>
        <end position="928"/>
    </location>
</feature>
<protein>
    <recommendedName>
        <fullName evidence="2">non-specific serine/threonine protein kinase</fullName>
        <ecNumber evidence="2">2.7.11.1</ecNumber>
    </recommendedName>
</protein>
<dbReference type="SUPFAM" id="SSF48726">
    <property type="entry name" value="Immunoglobulin"/>
    <property type="match status" value="1"/>
</dbReference>
<dbReference type="PANTHER" id="PTHR47091">
    <property type="entry name" value="ALPHA-PROTEIN KINASE 2-RELATED"/>
    <property type="match status" value="1"/>
</dbReference>
<dbReference type="PROSITE" id="PS50835">
    <property type="entry name" value="IG_LIKE"/>
    <property type="match status" value="1"/>
</dbReference>
<dbReference type="SMART" id="SM00811">
    <property type="entry name" value="Alpha_kinase"/>
    <property type="match status" value="1"/>
</dbReference>
<feature type="region of interest" description="Disordered" evidence="10">
    <location>
        <begin position="703"/>
        <end position="728"/>
    </location>
</feature>
<dbReference type="InterPro" id="IPR011009">
    <property type="entry name" value="Kinase-like_dom_sf"/>
</dbReference>
<evidence type="ECO:0000256" key="9">
    <source>
        <dbReference type="ARBA" id="ARBA00048679"/>
    </source>
</evidence>
<feature type="region of interest" description="Disordered" evidence="10">
    <location>
        <begin position="50"/>
        <end position="80"/>
    </location>
</feature>
<dbReference type="EMBL" id="JABFDY010000015">
    <property type="protein sequence ID" value="KAF7696641.1"/>
    <property type="molecule type" value="Genomic_DNA"/>
</dbReference>
<dbReference type="Pfam" id="PF02816">
    <property type="entry name" value="Alpha_kinase"/>
    <property type="match status" value="1"/>
</dbReference>
<dbReference type="InterPro" id="IPR007110">
    <property type="entry name" value="Ig-like_dom"/>
</dbReference>
<feature type="region of interest" description="Disordered" evidence="10">
    <location>
        <begin position="482"/>
        <end position="501"/>
    </location>
</feature>
<dbReference type="EC" id="2.7.11.1" evidence="2"/>
<organism evidence="13 14">
    <name type="scientific">Silurus meridionalis</name>
    <name type="common">Southern catfish</name>
    <name type="synonym">Silurus soldatovi meridionalis</name>
    <dbReference type="NCBI Taxonomy" id="175797"/>
    <lineage>
        <taxon>Eukaryota</taxon>
        <taxon>Metazoa</taxon>
        <taxon>Chordata</taxon>
        <taxon>Craniata</taxon>
        <taxon>Vertebrata</taxon>
        <taxon>Euteleostomi</taxon>
        <taxon>Actinopterygii</taxon>
        <taxon>Neopterygii</taxon>
        <taxon>Teleostei</taxon>
        <taxon>Ostariophysi</taxon>
        <taxon>Siluriformes</taxon>
        <taxon>Siluridae</taxon>
        <taxon>Silurus</taxon>
    </lineage>
</organism>
<keyword evidence="4" id="KW-0808">Transferase</keyword>
<evidence type="ECO:0000259" key="12">
    <source>
        <dbReference type="PROSITE" id="PS51158"/>
    </source>
</evidence>
<dbReference type="InterPro" id="IPR004166">
    <property type="entry name" value="a-kinase_dom"/>
</dbReference>
<keyword evidence="6" id="KW-1015">Disulfide bond</keyword>
<dbReference type="GO" id="GO:0004674">
    <property type="term" value="F:protein serine/threonine kinase activity"/>
    <property type="evidence" value="ECO:0007669"/>
    <property type="project" value="UniProtKB-KW"/>
</dbReference>
<feature type="compositionally biased region" description="Basic residues" evidence="10">
    <location>
        <begin position="856"/>
        <end position="865"/>
    </location>
</feature>